<name>A0A101QW62_9ACTN</name>
<keyword evidence="1" id="KW-0808">Transferase</keyword>
<feature type="compositionally biased region" description="Polar residues" evidence="2">
    <location>
        <begin position="1"/>
        <end position="26"/>
    </location>
</feature>
<evidence type="ECO:0000313" key="4">
    <source>
        <dbReference type="EMBL" id="KUN37103.1"/>
    </source>
</evidence>
<dbReference type="InterPro" id="IPR016039">
    <property type="entry name" value="Thiolase-like"/>
</dbReference>
<dbReference type="Pfam" id="PF00109">
    <property type="entry name" value="ketoacyl-synt"/>
    <property type="match status" value="1"/>
</dbReference>
<dbReference type="Gene3D" id="3.40.47.10">
    <property type="match status" value="1"/>
</dbReference>
<dbReference type="SUPFAM" id="SSF53901">
    <property type="entry name" value="Thiolase-like"/>
    <property type="match status" value="2"/>
</dbReference>
<gene>
    <name evidence="4" type="ORF">AQJ30_17955</name>
</gene>
<organism evidence="4 5">
    <name type="scientific">Streptomyces longwoodensis</name>
    <dbReference type="NCBI Taxonomy" id="68231"/>
    <lineage>
        <taxon>Bacteria</taxon>
        <taxon>Bacillati</taxon>
        <taxon>Actinomycetota</taxon>
        <taxon>Actinomycetes</taxon>
        <taxon>Kitasatosporales</taxon>
        <taxon>Streptomycetaceae</taxon>
        <taxon>Streptomyces</taxon>
    </lineage>
</organism>
<dbReference type="EMBL" id="LMWS01000020">
    <property type="protein sequence ID" value="KUN37103.1"/>
    <property type="molecule type" value="Genomic_DNA"/>
</dbReference>
<dbReference type="PANTHER" id="PTHR11712">
    <property type="entry name" value="POLYKETIDE SYNTHASE-RELATED"/>
    <property type="match status" value="1"/>
</dbReference>
<comment type="caution">
    <text evidence="4">The sequence shown here is derived from an EMBL/GenBank/DDBJ whole genome shotgun (WGS) entry which is preliminary data.</text>
</comment>
<evidence type="ECO:0000259" key="3">
    <source>
        <dbReference type="Pfam" id="PF00109"/>
    </source>
</evidence>
<dbReference type="InterPro" id="IPR014030">
    <property type="entry name" value="Ketoacyl_synth_N"/>
</dbReference>
<dbReference type="RefSeq" id="WP_067234910.1">
    <property type="nucleotide sequence ID" value="NZ_KQ948554.1"/>
</dbReference>
<dbReference type="InterPro" id="IPR000794">
    <property type="entry name" value="Beta-ketoacyl_synthase"/>
</dbReference>
<dbReference type="PANTHER" id="PTHR11712:SF347">
    <property type="entry name" value="BETA KETOACYL-ACYL CARRIER PROTEIN SYNTHASE"/>
    <property type="match status" value="1"/>
</dbReference>
<dbReference type="GO" id="GO:0006633">
    <property type="term" value="P:fatty acid biosynthetic process"/>
    <property type="evidence" value="ECO:0007669"/>
    <property type="project" value="TreeGrafter"/>
</dbReference>
<keyword evidence="5" id="KW-1185">Reference proteome</keyword>
<reference evidence="4 5" key="1">
    <citation type="submission" date="2015-10" db="EMBL/GenBank/DDBJ databases">
        <title>Draft genome sequence of Streptomyces longwoodensis DSM 41677, type strain for the species Streptomyces longwoodensis.</title>
        <authorList>
            <person name="Ruckert C."/>
            <person name="Winkler A."/>
            <person name="Kalinowski J."/>
            <person name="Kampfer P."/>
            <person name="Glaeser S."/>
        </authorList>
    </citation>
    <scope>NUCLEOTIDE SEQUENCE [LARGE SCALE GENOMIC DNA]</scope>
    <source>
        <strain evidence="4 5">DSM 41677</strain>
    </source>
</reference>
<accession>A0A101QW62</accession>
<evidence type="ECO:0000256" key="2">
    <source>
        <dbReference type="SAM" id="MobiDB-lite"/>
    </source>
</evidence>
<feature type="region of interest" description="Disordered" evidence="2">
    <location>
        <begin position="1"/>
        <end position="30"/>
    </location>
</feature>
<evidence type="ECO:0000313" key="5">
    <source>
        <dbReference type="Proteomes" id="UP000053271"/>
    </source>
</evidence>
<dbReference type="GO" id="GO:0004315">
    <property type="term" value="F:3-oxoacyl-[acyl-carrier-protein] synthase activity"/>
    <property type="evidence" value="ECO:0007669"/>
    <property type="project" value="TreeGrafter"/>
</dbReference>
<feature type="domain" description="Beta-ketoacyl synthase-like N-terminal" evidence="3">
    <location>
        <begin position="29"/>
        <end position="279"/>
    </location>
</feature>
<dbReference type="AlphaFoldDB" id="A0A101QW62"/>
<proteinExistence type="predicted"/>
<dbReference type="GeneID" id="91426486"/>
<dbReference type="STRING" id="68231.AQJ30_17955"/>
<dbReference type="Proteomes" id="UP000053271">
    <property type="component" value="Unassembled WGS sequence"/>
</dbReference>
<protein>
    <recommendedName>
        <fullName evidence="3">Beta-ketoacyl synthase-like N-terminal domain-containing protein</fullName>
    </recommendedName>
</protein>
<evidence type="ECO:0000256" key="1">
    <source>
        <dbReference type="ARBA" id="ARBA00022679"/>
    </source>
</evidence>
<sequence length="446" mass="44762">MASDPTGTPSDPATASPRSDTATASPPSDIAVTGTGVISAAGLGVARLWEAMAAGKSFFELPGGDGAAPGLPWPTAVVDGTEVDWPEGRSWANAGKYANQSARWAVAAARQALARAGIPGEDEDVRGGTVMAVASSGDELSDVMPRLASKYRHDPRPLAKFLHDEVPDYSYIRGIPSQLGQFVSMASGFRGSNVAAYGETAAGGTGALALAARLIRTGELDRVLVVGVGAPLTVTGLAAVDQDEPLGTRATAGSGPFDADRSGTLAGQGAAAVLLERADKVSGPVLAWLHGCEVLAAADLATAAALAVDAVLDAPGTAPTAWWAHGAGSVALDRLEALTVLPRAGGLPVTGSKGTIGNAFECSALIDTALAVESLTRAELPPVGLLDRPDPGLGDLSPVVGRTLPLPAPATVLLTALTQGRRATAAGALVLTGAQGPTTDHGEAHR</sequence>